<reference evidence="4 5" key="1">
    <citation type="submission" date="2019-11" db="EMBL/GenBank/DDBJ databases">
        <authorList>
            <person name="Cao P."/>
        </authorList>
    </citation>
    <scope>NUCLEOTIDE SEQUENCE [LARGE SCALE GENOMIC DNA]</scope>
    <source>
        <strain evidence="4 5">NEAU-AAG5</strain>
    </source>
</reference>
<comment type="caution">
    <text evidence="4">The sequence shown here is derived from an EMBL/GenBank/DDBJ whole genome shotgun (WGS) entry which is preliminary data.</text>
</comment>
<dbReference type="GO" id="GO:0004197">
    <property type="term" value="F:cysteine-type endopeptidase activity"/>
    <property type="evidence" value="ECO:0007669"/>
    <property type="project" value="InterPro"/>
</dbReference>
<feature type="transmembrane region" description="Helical" evidence="2">
    <location>
        <begin position="305"/>
        <end position="324"/>
    </location>
</feature>
<gene>
    <name evidence="4" type="ORF">GNZ18_28170</name>
</gene>
<dbReference type="Proteomes" id="UP000432015">
    <property type="component" value="Unassembled WGS sequence"/>
</dbReference>
<organism evidence="4 5">
    <name type="scientific">Actinomadura litoris</name>
    <dbReference type="NCBI Taxonomy" id="2678616"/>
    <lineage>
        <taxon>Bacteria</taxon>
        <taxon>Bacillati</taxon>
        <taxon>Actinomycetota</taxon>
        <taxon>Actinomycetes</taxon>
        <taxon>Streptosporangiales</taxon>
        <taxon>Thermomonosporaceae</taxon>
        <taxon>Actinomadura</taxon>
    </lineage>
</organism>
<dbReference type="AlphaFoldDB" id="A0A7K1L8A7"/>
<dbReference type="SUPFAM" id="SSF52129">
    <property type="entry name" value="Caspase-like"/>
    <property type="match status" value="1"/>
</dbReference>
<keyword evidence="2" id="KW-0472">Membrane</keyword>
<evidence type="ECO:0000256" key="2">
    <source>
        <dbReference type="SAM" id="Phobius"/>
    </source>
</evidence>
<accession>A0A7K1L8A7</accession>
<sequence length="472" mass="51622">MARPTEPRTDLADSRALLIGTSHFHDDGFTGVPAAANSVAGMYEMLTDPARGGWPRDQVTTITNPHGAAWLVQRIRRMTETTTGAFLLYYVGHGVISERGNLTLTLTDTTATDPDLTGVEFDHIQRALGTSPARVSVVILDCCYSGRAISALSALDTVADSTSIEGVYTLTAAEGPAHVVPFHQQRSSGTSFTQELLDLINEGLPDGPELLTFHSLYGPLAHRLHRRGLPRPNQRGTDTVHHFGLSRNTAYGRLPRPRDDDPVLNSGSGGMAPRPITTPSPAPSGTSTPVFSSRIRAGKVLTSRLGAQHLAFTLLAPSVFLPYATESTSQTSIVPLIIIGAILGTVLALFVIILVQFCMTLAELVRPRRLNIGPEGVSIVWGSRRANYTWDEIATLEVANTGRERPTLMLWRKPTPWGRPAHRTPRLGHSPRRPPWEDRATGWIRICYLDQLQRGRELEELLPGRAPWTRSN</sequence>
<keyword evidence="5" id="KW-1185">Reference proteome</keyword>
<evidence type="ECO:0000313" key="4">
    <source>
        <dbReference type="EMBL" id="MUN40446.1"/>
    </source>
</evidence>
<dbReference type="Gene3D" id="3.40.50.1460">
    <property type="match status" value="1"/>
</dbReference>
<evidence type="ECO:0000256" key="1">
    <source>
        <dbReference type="SAM" id="MobiDB-lite"/>
    </source>
</evidence>
<keyword evidence="2" id="KW-0812">Transmembrane</keyword>
<evidence type="ECO:0000259" key="3">
    <source>
        <dbReference type="Pfam" id="PF00656"/>
    </source>
</evidence>
<protein>
    <recommendedName>
        <fullName evidence="3">Peptidase C14 caspase domain-containing protein</fullName>
    </recommendedName>
</protein>
<dbReference type="NCBIfam" id="NF047832">
    <property type="entry name" value="caspase_w_EACC1"/>
    <property type="match status" value="1"/>
</dbReference>
<dbReference type="EMBL" id="WOFH01000011">
    <property type="protein sequence ID" value="MUN40446.1"/>
    <property type="molecule type" value="Genomic_DNA"/>
</dbReference>
<feature type="domain" description="Peptidase C14 caspase" evidence="3">
    <location>
        <begin position="15"/>
        <end position="203"/>
    </location>
</feature>
<dbReference type="InterPro" id="IPR011600">
    <property type="entry name" value="Pept_C14_caspase"/>
</dbReference>
<dbReference type="Pfam" id="PF00656">
    <property type="entry name" value="Peptidase_C14"/>
    <property type="match status" value="1"/>
</dbReference>
<name>A0A7K1L8A7_9ACTN</name>
<dbReference type="GO" id="GO:0006508">
    <property type="term" value="P:proteolysis"/>
    <property type="evidence" value="ECO:0007669"/>
    <property type="project" value="InterPro"/>
</dbReference>
<feature type="region of interest" description="Disordered" evidence="1">
    <location>
        <begin position="226"/>
        <end position="290"/>
    </location>
</feature>
<dbReference type="InterPro" id="IPR029030">
    <property type="entry name" value="Caspase-like_dom_sf"/>
</dbReference>
<keyword evidence="2" id="KW-1133">Transmembrane helix</keyword>
<proteinExistence type="predicted"/>
<feature type="transmembrane region" description="Helical" evidence="2">
    <location>
        <begin position="336"/>
        <end position="362"/>
    </location>
</feature>
<dbReference type="RefSeq" id="WP_156219579.1">
    <property type="nucleotide sequence ID" value="NZ_WOFH01000011.1"/>
</dbReference>
<evidence type="ECO:0000313" key="5">
    <source>
        <dbReference type="Proteomes" id="UP000432015"/>
    </source>
</evidence>